<accession>A0A927BX28</accession>
<reference evidence="1" key="1">
    <citation type="submission" date="2020-09" db="EMBL/GenBank/DDBJ databases">
        <title>A novel bacterium of genus Paenibacillus, isolated from South China Sea.</title>
        <authorList>
            <person name="Huang H."/>
            <person name="Mo K."/>
            <person name="Hu Y."/>
        </authorList>
    </citation>
    <scope>NUCLEOTIDE SEQUENCE</scope>
    <source>
        <strain evidence="1">IB182496</strain>
    </source>
</reference>
<dbReference type="Gene3D" id="2.60.120.200">
    <property type="match status" value="1"/>
</dbReference>
<dbReference type="AlphaFoldDB" id="A0A927BX28"/>
<dbReference type="Proteomes" id="UP000621560">
    <property type="component" value="Unassembled WGS sequence"/>
</dbReference>
<name>A0A927BX28_9BACL</name>
<dbReference type="Pfam" id="PF13385">
    <property type="entry name" value="Laminin_G_3"/>
    <property type="match status" value="1"/>
</dbReference>
<keyword evidence="2" id="KW-1185">Reference proteome</keyword>
<organism evidence="1 2">
    <name type="scientific">Paenibacillus sabuli</name>
    <dbReference type="NCBI Taxonomy" id="2772509"/>
    <lineage>
        <taxon>Bacteria</taxon>
        <taxon>Bacillati</taxon>
        <taxon>Bacillota</taxon>
        <taxon>Bacilli</taxon>
        <taxon>Bacillales</taxon>
        <taxon>Paenibacillaceae</taxon>
        <taxon>Paenibacillus</taxon>
    </lineage>
</organism>
<comment type="caution">
    <text evidence="1">The sequence shown here is derived from an EMBL/GenBank/DDBJ whole genome shotgun (WGS) entry which is preliminary data.</text>
</comment>
<evidence type="ECO:0000313" key="2">
    <source>
        <dbReference type="Proteomes" id="UP000621560"/>
    </source>
</evidence>
<protein>
    <submittedName>
        <fullName evidence="1">LamG domain-containing protein</fullName>
    </submittedName>
</protein>
<dbReference type="InterPro" id="IPR013320">
    <property type="entry name" value="ConA-like_dom_sf"/>
</dbReference>
<proteinExistence type="predicted"/>
<dbReference type="SUPFAM" id="SSF49899">
    <property type="entry name" value="Concanavalin A-like lectins/glucanases"/>
    <property type="match status" value="1"/>
</dbReference>
<dbReference type="RefSeq" id="WP_190920071.1">
    <property type="nucleotide sequence ID" value="NZ_JACXIZ010000032.1"/>
</dbReference>
<sequence length="214" mass="22397">MQSSPQVKLSIAVGGARGKTFQIKLESATEAAAWTFDEGSSTVAADRSGNGHDGTVSGAVWDSGYNGGALAFDGSASGVTVSDVSGLDFDSTIRIDVRVNFAADAGTRIQKIVEMQGAPVPYGLRVSASGKLGLFWNGSWHEGDALSWNSNQWYRLQAVHDGSAIRFYRDGVAAGSVANTALTGTGSGPLYIGRGIAGYERWFEGRIDDLIVGP</sequence>
<dbReference type="EMBL" id="JACXIZ010000032">
    <property type="protein sequence ID" value="MBD2847084.1"/>
    <property type="molecule type" value="Genomic_DNA"/>
</dbReference>
<gene>
    <name evidence="1" type="ORF">IDH44_17945</name>
</gene>
<evidence type="ECO:0000313" key="1">
    <source>
        <dbReference type="EMBL" id="MBD2847084.1"/>
    </source>
</evidence>